<comment type="caution">
    <text evidence="10">The sequence shown here is derived from an EMBL/GenBank/DDBJ whole genome shotgun (WGS) entry which is preliminary data.</text>
</comment>
<evidence type="ECO:0000313" key="10">
    <source>
        <dbReference type="EMBL" id="KAH7284848.1"/>
    </source>
</evidence>
<dbReference type="GO" id="GO:0005975">
    <property type="term" value="P:carbohydrate metabolic process"/>
    <property type="evidence" value="ECO:0007669"/>
    <property type="project" value="InterPro"/>
</dbReference>
<sequence>MSKGIVKTMKGGDNVEQASLVMTMVMFSSMLWFQGRAGVVTTIDYDRRGLLFDGQPKLLFSGAIHYPRSTPEMWPDLIKKAKDGGLDVIETYVFWNAHEPEQGKYNFEENLDLVKFLNLVDAAGLYVHLRIGPFIEAEWNFGGLPIWLYLQDGADMRTNSTIFMNAMQNFTTKIVQMMKDENMFIWQGGPIIIAQIENEFGAYPNYTSAYAYAMWAAQMAVALNTSVPWTMCKQPDAPDPVINTHNGVTNGNIFQPNAPYKPKMWTELYTGWFQTYGQPKPTRSETNIAFEVARFFINNGTFVNYYMYHGGTNFGRSAGGPFMTTSYDYDAPIDEYGLFNQPKWGHLKGLHQALKLCELALIDGARSDPISLGNHQYALVFSNGTDYCAAFITNLHTKRSCIVEYNGQKYNLPAQSISILIDCKTEVFNTAKVYSQTNTIQMLPALPSSLETVTKDYVPHILGIQSWQWFAELVGEWDQTYTTSTCCSEQIHLTKDTTDYLWYITSINIAEEDVVDANLHLQSVAHAAHIFINEEYTGTAAGDRVNPVIEIDQPVKLKSGQNDIAILSMTVGLQSGVRPGHIQLLGIQGPVTLGGLSVGDLNLTSQSWTYQVGLQGEYLQLFNQNDSNNEIWNSSSLPVNRSLTWYKTTFDAPESKTPLALDLSTMGKGQAWINGKSIGRYWPSRKINGDNCSFSPEANEIEMIQSNVCAESTQRWYHVPLSLIKSTGNLLVLFEEVGGDPTGITLVTRALTAICSRISEDFPAPLESWQANSTLRLPEMRLECSDEQKISSIHFASFGNPRGNCNKFRRGPCHAESSPKIVKEACIGRQNCTVAVTASTFGADPCPDEIKALAVMANCSSNPSSAVS</sequence>
<keyword evidence="11" id="KW-1185">Reference proteome</keyword>
<accession>A0A8T2QMG9</accession>
<dbReference type="Gene3D" id="3.20.20.80">
    <property type="entry name" value="Glycosidases"/>
    <property type="match status" value="1"/>
</dbReference>
<dbReference type="InterPro" id="IPR017853">
    <property type="entry name" value="GH"/>
</dbReference>
<dbReference type="Gene3D" id="2.60.120.740">
    <property type="match status" value="1"/>
</dbReference>
<comment type="similarity">
    <text evidence="2 8">Belongs to the glycosyl hydrolase 35 family.</text>
</comment>
<dbReference type="PRINTS" id="PR00742">
    <property type="entry name" value="GLHYDRLASE35"/>
</dbReference>
<evidence type="ECO:0000256" key="1">
    <source>
        <dbReference type="ARBA" id="ARBA00001412"/>
    </source>
</evidence>
<dbReference type="InterPro" id="IPR031330">
    <property type="entry name" value="Gly_Hdrlase_35_cat"/>
</dbReference>
<proteinExistence type="inferred from homology"/>
<dbReference type="AlphaFoldDB" id="A0A8T2QMG9"/>
<evidence type="ECO:0000256" key="4">
    <source>
        <dbReference type="ARBA" id="ARBA00022729"/>
    </source>
</evidence>
<evidence type="ECO:0000313" key="11">
    <source>
        <dbReference type="Proteomes" id="UP000825935"/>
    </source>
</evidence>
<dbReference type="OMA" id="ISQRYYH"/>
<dbReference type="FunFam" id="3.20.20.80:FF:000006">
    <property type="entry name" value="Beta-galactosidase"/>
    <property type="match status" value="1"/>
</dbReference>
<dbReference type="InterPro" id="IPR000922">
    <property type="entry name" value="Lectin_gal-bd_dom"/>
</dbReference>
<protein>
    <recommendedName>
        <fullName evidence="3 7">Beta-galactosidase</fullName>
        <ecNumber evidence="3 7">3.2.1.23</ecNumber>
    </recommendedName>
</protein>
<keyword evidence="4" id="KW-0732">Signal</keyword>
<evidence type="ECO:0000256" key="6">
    <source>
        <dbReference type="ARBA" id="ARBA00023295"/>
    </source>
</evidence>
<dbReference type="InterPro" id="IPR001944">
    <property type="entry name" value="Glycoside_Hdrlase_35"/>
</dbReference>
<dbReference type="GO" id="GO:0030246">
    <property type="term" value="F:carbohydrate binding"/>
    <property type="evidence" value="ECO:0007669"/>
    <property type="project" value="InterPro"/>
</dbReference>
<evidence type="ECO:0000256" key="7">
    <source>
        <dbReference type="RuleBase" id="RU000675"/>
    </source>
</evidence>
<gene>
    <name evidence="10" type="ORF">KP509_34G073600</name>
</gene>
<dbReference type="InterPro" id="IPR019801">
    <property type="entry name" value="Glyco_hydro_35_CS"/>
</dbReference>
<dbReference type="InterPro" id="IPR008979">
    <property type="entry name" value="Galactose-bd-like_sf"/>
</dbReference>
<dbReference type="SUPFAM" id="SSF49785">
    <property type="entry name" value="Galactose-binding domain-like"/>
    <property type="match status" value="2"/>
</dbReference>
<dbReference type="CDD" id="cd22842">
    <property type="entry name" value="Gal_Rha_Lectin_BGal"/>
    <property type="match status" value="1"/>
</dbReference>
<dbReference type="FunFam" id="2.60.120.260:FF:000142">
    <property type="entry name" value="Beta-galactosidase"/>
    <property type="match status" value="1"/>
</dbReference>
<keyword evidence="5 7" id="KW-0378">Hydrolase</keyword>
<dbReference type="Pfam" id="PF02140">
    <property type="entry name" value="SUEL_Lectin"/>
    <property type="match status" value="1"/>
</dbReference>
<dbReference type="Proteomes" id="UP000825935">
    <property type="component" value="Chromosome 34"/>
</dbReference>
<dbReference type="GO" id="GO:0004565">
    <property type="term" value="F:beta-galactosidase activity"/>
    <property type="evidence" value="ECO:0007669"/>
    <property type="project" value="UniProtKB-EC"/>
</dbReference>
<comment type="catalytic activity">
    <reaction evidence="1 7">
        <text>Hydrolysis of terminal non-reducing beta-D-galactose residues in beta-D-galactosides.</text>
        <dbReference type="EC" id="3.2.1.23"/>
    </reaction>
</comment>
<dbReference type="OrthoDB" id="1657402at2759"/>
<organism evidence="10 11">
    <name type="scientific">Ceratopteris richardii</name>
    <name type="common">Triangle waterfern</name>
    <dbReference type="NCBI Taxonomy" id="49495"/>
    <lineage>
        <taxon>Eukaryota</taxon>
        <taxon>Viridiplantae</taxon>
        <taxon>Streptophyta</taxon>
        <taxon>Embryophyta</taxon>
        <taxon>Tracheophyta</taxon>
        <taxon>Polypodiopsida</taxon>
        <taxon>Polypodiidae</taxon>
        <taxon>Polypodiales</taxon>
        <taxon>Pteridineae</taxon>
        <taxon>Pteridaceae</taxon>
        <taxon>Parkerioideae</taxon>
        <taxon>Ceratopteris</taxon>
    </lineage>
</organism>
<dbReference type="Pfam" id="PF17834">
    <property type="entry name" value="GHD"/>
    <property type="match status" value="1"/>
</dbReference>
<feature type="domain" description="SUEL-type lectin" evidence="9">
    <location>
        <begin position="778"/>
        <end position="860"/>
    </location>
</feature>
<reference evidence="10" key="1">
    <citation type="submission" date="2021-08" db="EMBL/GenBank/DDBJ databases">
        <title>WGS assembly of Ceratopteris richardii.</title>
        <authorList>
            <person name="Marchant D.B."/>
            <person name="Chen G."/>
            <person name="Jenkins J."/>
            <person name="Shu S."/>
            <person name="Leebens-Mack J."/>
            <person name="Grimwood J."/>
            <person name="Schmutz J."/>
            <person name="Soltis P."/>
            <person name="Soltis D."/>
            <person name="Chen Z.-H."/>
        </authorList>
    </citation>
    <scope>NUCLEOTIDE SEQUENCE</scope>
    <source>
        <strain evidence="10">Whitten #5841</strain>
        <tissue evidence="10">Leaf</tissue>
    </source>
</reference>
<dbReference type="PANTHER" id="PTHR23421">
    <property type="entry name" value="BETA-GALACTOSIDASE RELATED"/>
    <property type="match status" value="1"/>
</dbReference>
<dbReference type="Pfam" id="PF01301">
    <property type="entry name" value="Glyco_hydro_35"/>
    <property type="match status" value="1"/>
</dbReference>
<dbReference type="InterPro" id="IPR048913">
    <property type="entry name" value="BetaGal_gal-bd"/>
</dbReference>
<keyword evidence="6 7" id="KW-0326">Glycosidase</keyword>
<evidence type="ECO:0000256" key="5">
    <source>
        <dbReference type="ARBA" id="ARBA00022801"/>
    </source>
</evidence>
<evidence type="ECO:0000256" key="2">
    <source>
        <dbReference type="ARBA" id="ARBA00009809"/>
    </source>
</evidence>
<dbReference type="PROSITE" id="PS50228">
    <property type="entry name" value="SUEL_LECTIN"/>
    <property type="match status" value="1"/>
</dbReference>
<dbReference type="FunFam" id="2.60.120.740:FF:000002">
    <property type="entry name" value="Beta-galactosidase"/>
    <property type="match status" value="1"/>
</dbReference>
<dbReference type="InterPro" id="IPR043159">
    <property type="entry name" value="Lectin_gal-bd_sf"/>
</dbReference>
<evidence type="ECO:0000256" key="8">
    <source>
        <dbReference type="RuleBase" id="RU003679"/>
    </source>
</evidence>
<dbReference type="EMBL" id="CM035439">
    <property type="protein sequence ID" value="KAH7284848.1"/>
    <property type="molecule type" value="Genomic_DNA"/>
</dbReference>
<dbReference type="PROSITE" id="PS01182">
    <property type="entry name" value="GLYCOSYL_HYDROL_F35"/>
    <property type="match status" value="1"/>
</dbReference>
<evidence type="ECO:0000259" key="9">
    <source>
        <dbReference type="PROSITE" id="PS50228"/>
    </source>
</evidence>
<dbReference type="InterPro" id="IPR041392">
    <property type="entry name" value="GHD"/>
</dbReference>
<name>A0A8T2QMG9_CERRI</name>
<dbReference type="Pfam" id="PF21467">
    <property type="entry name" value="BetaGal_gal-bd"/>
    <property type="match status" value="1"/>
</dbReference>
<dbReference type="EC" id="3.2.1.23" evidence="3 7"/>
<dbReference type="Gene3D" id="2.60.120.260">
    <property type="entry name" value="Galactose-binding domain-like"/>
    <property type="match status" value="2"/>
</dbReference>
<dbReference type="SUPFAM" id="SSF51445">
    <property type="entry name" value="(Trans)glycosidases"/>
    <property type="match status" value="1"/>
</dbReference>
<evidence type="ECO:0000256" key="3">
    <source>
        <dbReference type="ARBA" id="ARBA00012756"/>
    </source>
</evidence>